<dbReference type="RefSeq" id="WP_026788822.1">
    <property type="nucleotide sequence ID" value="NZ_CM002803.1"/>
</dbReference>
<protein>
    <submittedName>
        <fullName evidence="2">Uncharacterized protein</fullName>
    </submittedName>
</protein>
<organism evidence="2 3">
    <name type="scientific">Planktothrix agardhii (strain NIVA-CYA 126/8)</name>
    <dbReference type="NCBI Taxonomy" id="388467"/>
    <lineage>
        <taxon>Bacteria</taxon>
        <taxon>Bacillati</taxon>
        <taxon>Cyanobacteriota</taxon>
        <taxon>Cyanophyceae</taxon>
        <taxon>Oscillatoriophycideae</taxon>
        <taxon>Oscillatoriales</taxon>
        <taxon>Microcoleaceae</taxon>
        <taxon>Planktothrix</taxon>
    </lineage>
</organism>
<keyword evidence="3" id="KW-1185">Reference proteome</keyword>
<feature type="compositionally biased region" description="Basic and acidic residues" evidence="1">
    <location>
        <begin position="74"/>
        <end position="85"/>
    </location>
</feature>
<feature type="region of interest" description="Disordered" evidence="1">
    <location>
        <begin position="55"/>
        <end position="100"/>
    </location>
</feature>
<proteinExistence type="predicted"/>
<dbReference type="AlphaFoldDB" id="A0A073CR99"/>
<feature type="compositionally biased region" description="Polar residues" evidence="1">
    <location>
        <begin position="57"/>
        <end position="67"/>
    </location>
</feature>
<name>A0A073CR99_PLAA1</name>
<gene>
    <name evidence="2" type="ORF">A19Y_1535</name>
</gene>
<dbReference type="Proteomes" id="UP000027395">
    <property type="component" value="Chromosome"/>
</dbReference>
<evidence type="ECO:0000313" key="2">
    <source>
        <dbReference type="EMBL" id="KEI66565.1"/>
    </source>
</evidence>
<dbReference type="GeneID" id="77287755"/>
<dbReference type="PATRIC" id="fig|388467.6.peg.1469"/>
<feature type="region of interest" description="Disordered" evidence="1">
    <location>
        <begin position="1"/>
        <end position="26"/>
    </location>
</feature>
<reference evidence="2 3" key="1">
    <citation type="journal article" date="2014" name="Appl. Environ. Microbiol.">
        <title>Elucidation of insertion elements encoded on plasmids and in vitro construction of shuttle vectors from the toxic cyanobacterium Planktothrix.</title>
        <authorList>
            <person name="Christiansen G."/>
            <person name="Goesmann A."/>
            <person name="Kurmayer R."/>
        </authorList>
    </citation>
    <scope>NUCLEOTIDE SEQUENCE [LARGE SCALE GENOMIC DNA]</scope>
    <source>
        <strain evidence="2 3">NIVA-CYA 126/8</strain>
    </source>
</reference>
<evidence type="ECO:0000256" key="1">
    <source>
        <dbReference type="SAM" id="MobiDB-lite"/>
    </source>
</evidence>
<sequence length="100" mass="11043">MALFGLFGRKGDSKPQEETGSGFYLDGNAAQGLGDMDRFKDLPPVKKTFPVEVEAPKSTTPKAQVSFNPVAEESSSKTERRRADSSMDMYRNLAKEIKKP</sequence>
<dbReference type="EMBL" id="CM002803">
    <property type="protein sequence ID" value="KEI66565.1"/>
    <property type="molecule type" value="Genomic_DNA"/>
</dbReference>
<dbReference type="HOGENOM" id="CLU_126046_0_0_3"/>
<evidence type="ECO:0000313" key="3">
    <source>
        <dbReference type="Proteomes" id="UP000027395"/>
    </source>
</evidence>
<accession>A0A073CR99</accession>